<protein>
    <submittedName>
        <fullName evidence="1">Uncharacterized protein</fullName>
    </submittedName>
</protein>
<name>A0A8S5UAW2_9CAUD</name>
<accession>A0A8S5UAW2</accession>
<dbReference type="InterPro" id="IPR056951">
    <property type="entry name" value="Phage_connect_2"/>
</dbReference>
<reference evidence="1" key="1">
    <citation type="journal article" date="2021" name="Proc. Natl. Acad. Sci. U.S.A.">
        <title>A Catalog of Tens of Thousands of Viruses from Human Metagenomes Reveals Hidden Associations with Chronic Diseases.</title>
        <authorList>
            <person name="Tisza M.J."/>
            <person name="Buck C.B."/>
        </authorList>
    </citation>
    <scope>NUCLEOTIDE SEQUENCE</scope>
    <source>
        <strain evidence="1">CtcK97</strain>
    </source>
</reference>
<dbReference type="EMBL" id="BK016058">
    <property type="protein sequence ID" value="DAF91604.1"/>
    <property type="molecule type" value="Genomic_DNA"/>
</dbReference>
<proteinExistence type="predicted"/>
<evidence type="ECO:0000313" key="1">
    <source>
        <dbReference type="EMBL" id="DAF91604.1"/>
    </source>
</evidence>
<dbReference type="Pfam" id="PF24829">
    <property type="entry name" value="Phage_connect_2"/>
    <property type="match status" value="1"/>
</dbReference>
<sequence>MSILHDTKTYLGLMEDDTSFDSEVKDAIDNALATATQLNREVGDLSSEADYPATTLGRILRQYVNFSVRLMFDPPQTSFAIKAVEALQKEAEWRLTIQ</sequence>
<organism evidence="1">
    <name type="scientific">Siphoviridae sp. ctcK97</name>
    <dbReference type="NCBI Taxonomy" id="2825571"/>
    <lineage>
        <taxon>Viruses</taxon>
        <taxon>Duplodnaviria</taxon>
        <taxon>Heunggongvirae</taxon>
        <taxon>Uroviricota</taxon>
        <taxon>Caudoviricetes</taxon>
    </lineage>
</organism>